<feature type="transmembrane region" description="Helical" evidence="1">
    <location>
        <begin position="113"/>
        <end position="137"/>
    </location>
</feature>
<accession>A0A8T9CI85</accession>
<dbReference type="OrthoDB" id="2688021at2759"/>
<feature type="transmembrane region" description="Helical" evidence="1">
    <location>
        <begin position="21"/>
        <end position="43"/>
    </location>
</feature>
<feature type="transmembrane region" description="Helical" evidence="1">
    <location>
        <begin position="165"/>
        <end position="189"/>
    </location>
</feature>
<gene>
    <name evidence="2" type="ORF">LSUE1_G001076</name>
</gene>
<comment type="caution">
    <text evidence="2">The sequence shown here is derived from an EMBL/GenBank/DDBJ whole genome shotgun (WGS) entry which is preliminary data.</text>
</comment>
<evidence type="ECO:0000256" key="1">
    <source>
        <dbReference type="SAM" id="Phobius"/>
    </source>
</evidence>
<dbReference type="Proteomes" id="UP000469558">
    <property type="component" value="Unassembled WGS sequence"/>
</dbReference>
<keyword evidence="1" id="KW-0812">Transmembrane</keyword>
<organism evidence="2 3">
    <name type="scientific">Lachnellula suecica</name>
    <dbReference type="NCBI Taxonomy" id="602035"/>
    <lineage>
        <taxon>Eukaryota</taxon>
        <taxon>Fungi</taxon>
        <taxon>Dikarya</taxon>
        <taxon>Ascomycota</taxon>
        <taxon>Pezizomycotina</taxon>
        <taxon>Leotiomycetes</taxon>
        <taxon>Helotiales</taxon>
        <taxon>Lachnaceae</taxon>
        <taxon>Lachnellula</taxon>
    </lineage>
</organism>
<dbReference type="EMBL" id="QGMK01000047">
    <property type="protein sequence ID" value="TVY84882.1"/>
    <property type="molecule type" value="Genomic_DNA"/>
</dbReference>
<evidence type="ECO:0000313" key="2">
    <source>
        <dbReference type="EMBL" id="TVY84882.1"/>
    </source>
</evidence>
<feature type="transmembrane region" description="Helical" evidence="1">
    <location>
        <begin position="336"/>
        <end position="359"/>
    </location>
</feature>
<name>A0A8T9CI85_9HELO</name>
<keyword evidence="1" id="KW-1133">Transmembrane helix</keyword>
<protein>
    <submittedName>
        <fullName evidence="2">Uncharacterized protein</fullName>
    </submittedName>
</protein>
<keyword evidence="1" id="KW-0472">Membrane</keyword>
<reference evidence="2 3" key="1">
    <citation type="submission" date="2018-05" db="EMBL/GenBank/DDBJ databases">
        <title>Genome sequencing and assembly of the regulated plant pathogen Lachnellula willkommii and related sister species for the development of diagnostic species identification markers.</title>
        <authorList>
            <person name="Giroux E."/>
            <person name="Bilodeau G."/>
        </authorList>
    </citation>
    <scope>NUCLEOTIDE SEQUENCE [LARGE SCALE GENOMIC DNA]</scope>
    <source>
        <strain evidence="2 3">CBS 268.59</strain>
    </source>
</reference>
<dbReference type="AlphaFoldDB" id="A0A8T9CI85"/>
<sequence>MSKHDTLDKAIGTRNLCIFGLFLSWLTGVAAFAGGTYCVYLTIQGFKPHFEISHLAKEVLPLGINIILTFLNESMGYIHSTSLRWSLQTEDHLTFSSNLRLLSSSKISKPNKWYSNLLFLLCIVLSYATTSLIFLGWNPALMKTFSAEAFPTGYSPSSSSPMIEVSGVALIVFGISLLGQASISTWALATTLIPTWSSNPLDTVFACIDETIPIPIIRRKTRCMKSVHQREEDSWPTVPQWRQGPAFTAHHEVKWVLALLWALVPLGGLWGGAIYAMILKGNKNGVLGNSWTFIPVFTGLQIKETTCPAARCTDGTSVLNVGWTANSGMLGNVGSIFLIGAFQAGVTLALHCAELLVNLSRDEGIFRMAITPKGTDPRYNSIAAAFTSWQTITLFAFKAAVHWLFGLSINNDFRLGVNMYPPQIFYFTAFALAVAIFATYVSLRRPSGPLPATFGHLQTMADLIDEWSNCMFWGHKEDGNPNYAGTSTKLLEMPYRDRPYGGVARVEV</sequence>
<feature type="transmembrane region" description="Helical" evidence="1">
    <location>
        <begin position="255"/>
        <end position="278"/>
    </location>
</feature>
<feature type="transmembrane region" description="Helical" evidence="1">
    <location>
        <begin position="424"/>
        <end position="443"/>
    </location>
</feature>
<feature type="transmembrane region" description="Helical" evidence="1">
    <location>
        <begin position="379"/>
        <end position="404"/>
    </location>
</feature>
<proteinExistence type="predicted"/>
<feature type="transmembrane region" description="Helical" evidence="1">
    <location>
        <begin position="59"/>
        <end position="78"/>
    </location>
</feature>
<evidence type="ECO:0000313" key="3">
    <source>
        <dbReference type="Proteomes" id="UP000469558"/>
    </source>
</evidence>
<keyword evidence="3" id="KW-1185">Reference proteome</keyword>